<dbReference type="SUPFAM" id="SSF116734">
    <property type="entry name" value="DNA methylase specificity domain"/>
    <property type="match status" value="2"/>
</dbReference>
<evidence type="ECO:0000256" key="1">
    <source>
        <dbReference type="ARBA" id="ARBA00010923"/>
    </source>
</evidence>
<dbReference type="InterPro" id="IPR000055">
    <property type="entry name" value="Restrct_endonuc_typeI_TRD"/>
</dbReference>
<dbReference type="GO" id="GO:0003677">
    <property type="term" value="F:DNA binding"/>
    <property type="evidence" value="ECO:0007669"/>
    <property type="project" value="UniProtKB-KW"/>
</dbReference>
<dbReference type="InterPro" id="IPR044946">
    <property type="entry name" value="Restrct_endonuc_typeI_TRD_sf"/>
</dbReference>
<evidence type="ECO:0000313" key="6">
    <source>
        <dbReference type="Proteomes" id="UP000199060"/>
    </source>
</evidence>
<evidence type="ECO:0000256" key="3">
    <source>
        <dbReference type="ARBA" id="ARBA00023125"/>
    </source>
</evidence>
<dbReference type="AlphaFoldDB" id="A0A1G6M5F5"/>
<gene>
    <name evidence="5" type="ORF">SAMN04488104_100114</name>
</gene>
<keyword evidence="6" id="KW-1185">Reference proteome</keyword>
<name>A0A1G6M5F5_9BACT</name>
<comment type="similarity">
    <text evidence="1">Belongs to the type-I restriction system S methylase family.</text>
</comment>
<organism evidence="5 6">
    <name type="scientific">Algoriphagus faecimaris</name>
    <dbReference type="NCBI Taxonomy" id="686796"/>
    <lineage>
        <taxon>Bacteria</taxon>
        <taxon>Pseudomonadati</taxon>
        <taxon>Bacteroidota</taxon>
        <taxon>Cytophagia</taxon>
        <taxon>Cytophagales</taxon>
        <taxon>Cyclobacteriaceae</taxon>
        <taxon>Algoriphagus</taxon>
    </lineage>
</organism>
<evidence type="ECO:0000259" key="4">
    <source>
        <dbReference type="Pfam" id="PF01420"/>
    </source>
</evidence>
<dbReference type="OrthoDB" id="825893at2"/>
<evidence type="ECO:0000256" key="2">
    <source>
        <dbReference type="ARBA" id="ARBA00022747"/>
    </source>
</evidence>
<accession>A0A1G6M5F5</accession>
<dbReference type="STRING" id="686796.SAMN04488104_100114"/>
<feature type="domain" description="Type I restriction modification DNA specificity" evidence="4">
    <location>
        <begin position="233"/>
        <end position="408"/>
    </location>
</feature>
<dbReference type="PANTHER" id="PTHR43140:SF1">
    <property type="entry name" value="TYPE I RESTRICTION ENZYME ECOKI SPECIFICITY SUBUNIT"/>
    <property type="match status" value="1"/>
</dbReference>
<proteinExistence type="inferred from homology"/>
<keyword evidence="3" id="KW-0238">DNA-binding</keyword>
<dbReference type="RefSeq" id="WP_087940772.1">
    <property type="nucleotide sequence ID" value="NZ_FNAC01000001.1"/>
</dbReference>
<dbReference type="Pfam" id="PF01420">
    <property type="entry name" value="Methylase_S"/>
    <property type="match status" value="1"/>
</dbReference>
<keyword evidence="2" id="KW-0680">Restriction system</keyword>
<dbReference type="Gene3D" id="3.90.220.20">
    <property type="entry name" value="DNA methylase specificity domains"/>
    <property type="match status" value="2"/>
</dbReference>
<reference evidence="6" key="1">
    <citation type="submission" date="2016-10" db="EMBL/GenBank/DDBJ databases">
        <authorList>
            <person name="Varghese N."/>
            <person name="Submissions S."/>
        </authorList>
    </citation>
    <scope>NUCLEOTIDE SEQUENCE [LARGE SCALE GENOMIC DNA]</scope>
    <source>
        <strain evidence="6">DSM 23095</strain>
    </source>
</reference>
<dbReference type="EMBL" id="FNAC01000001">
    <property type="protein sequence ID" value="SDC50587.1"/>
    <property type="molecule type" value="Genomic_DNA"/>
</dbReference>
<sequence>MSEGKLPKGWKTISLDEISKFVIGGDWGKDPDKFWGEDFVEVACIRGSEIKNWGKEKGKTASIRLIKESSLEKRELIVGDLLIEISGGGPDQPVGRVIRIDEEALSHHPNLPKVGTNFLRLLRIVDNVDNSYVNYYLQYFYHSGEVVKYQGGSNNLRNLKYKEYSKIDIPLAPFPEQRRIVARLDAIFGHLDVLREKLDRIPELLKNFRQQVLTQAVKGDLTKEWREGKDFGEWENSTLKSLTDIDVGQAFKSAEFESEGVRLLRGQNIEPGSLRWNDTVYFPESKLSKFNHLYIKEGEVILAMDRPIISSGLKVALAKKEDLPCVLVQRVARFRPSKDLDSKFLFYLISSDSYIYHLFGEQTGTQIPHISGKQILSFEFLSPPIEEQLEIVKRVDALFDLADKIETQYQSLKAKIDQMPQAVLAKAFSGELVGQEVKEYVREVGELGMVAEEGKAN</sequence>
<protein>
    <submittedName>
        <fullName evidence="5">Type I restriction enzyme, S subunit</fullName>
    </submittedName>
</protein>
<dbReference type="GO" id="GO:0009307">
    <property type="term" value="P:DNA restriction-modification system"/>
    <property type="evidence" value="ECO:0007669"/>
    <property type="project" value="UniProtKB-KW"/>
</dbReference>
<dbReference type="PANTHER" id="PTHR43140">
    <property type="entry name" value="TYPE-1 RESTRICTION ENZYME ECOKI SPECIFICITY PROTEIN"/>
    <property type="match status" value="1"/>
</dbReference>
<dbReference type="InterPro" id="IPR051212">
    <property type="entry name" value="Type-I_RE_S_subunit"/>
</dbReference>
<evidence type="ECO:0000313" key="5">
    <source>
        <dbReference type="EMBL" id="SDC50587.1"/>
    </source>
</evidence>
<dbReference type="Proteomes" id="UP000199060">
    <property type="component" value="Unassembled WGS sequence"/>
</dbReference>
<dbReference type="CDD" id="cd17259">
    <property type="entry name" value="RMtype1_S_StySKI-TRD2-CR2_like"/>
    <property type="match status" value="1"/>
</dbReference>